<dbReference type="EMBL" id="JAAWVO010015222">
    <property type="protein sequence ID" value="MBN3314378.1"/>
    <property type="molecule type" value="Genomic_DNA"/>
</dbReference>
<keyword evidence="3" id="KW-1185">Reference proteome</keyword>
<evidence type="ECO:0000313" key="3">
    <source>
        <dbReference type="Proteomes" id="UP000736164"/>
    </source>
</evidence>
<comment type="caution">
    <text evidence="2">The sequence shown here is derived from an EMBL/GenBank/DDBJ whole genome shotgun (WGS) entry which is preliminary data.</text>
</comment>
<sequence>MATPPKRMCISPTFDNSFEKRTKKISVEGNIAGRADGAVRSGVALLRLGPHTTRETRETRVQSGTPAVADGLAAGCCPVSVQLLSSGCPVDDLCVKFGFGAKLERSSSASPLARLSAGKSTFVRLLEKTSDEWEVIPEPIAKWCNVQTNEDEFELLRIANGKAFNLNCGGNLLQMLYDKPSRWAYTFQTYACLSRVRSQLRPPSAKLREAERPVQFFERSVYSDRYVFASSLFESGSLNETEWAVYQDWHSWLLSQFESQIELDGIVYLRAEPQGEDEAELSTWSSWGSCTLASSACKCMQRLHLRGREEEQGIELDYLEKLHYKHECWLYNRTTNEYLKDLPILVLDVNDDFKNDKIKQEAIMDKVGLLSPV</sequence>
<dbReference type="Gene3D" id="3.40.50.300">
    <property type="entry name" value="P-loop containing nucleotide triphosphate hydrolases"/>
    <property type="match status" value="2"/>
</dbReference>
<feature type="domain" description="Deoxynucleoside kinase" evidence="1">
    <location>
        <begin position="295"/>
        <end position="367"/>
    </location>
</feature>
<organism evidence="2 3">
    <name type="scientific">Atractosteus spatula</name>
    <name type="common">Alligator gar</name>
    <name type="synonym">Lepisosteus spatula</name>
    <dbReference type="NCBI Taxonomy" id="7917"/>
    <lineage>
        <taxon>Eukaryota</taxon>
        <taxon>Metazoa</taxon>
        <taxon>Chordata</taxon>
        <taxon>Craniata</taxon>
        <taxon>Vertebrata</taxon>
        <taxon>Euteleostomi</taxon>
        <taxon>Actinopterygii</taxon>
        <taxon>Neopterygii</taxon>
        <taxon>Holostei</taxon>
        <taxon>Semionotiformes</taxon>
        <taxon>Lepisosteidae</taxon>
        <taxon>Atractosteus</taxon>
    </lineage>
</organism>
<evidence type="ECO:0000313" key="2">
    <source>
        <dbReference type="EMBL" id="MBN3314378.1"/>
    </source>
</evidence>
<dbReference type="GO" id="GO:0019136">
    <property type="term" value="F:deoxynucleoside kinase activity"/>
    <property type="evidence" value="ECO:0007669"/>
    <property type="project" value="TreeGrafter"/>
</dbReference>
<dbReference type="PANTHER" id="PTHR10513:SF48">
    <property type="entry name" value="DEOXYCYTIDINE KINASE 2"/>
    <property type="match status" value="1"/>
</dbReference>
<keyword evidence="2" id="KW-0418">Kinase</keyword>
<reference evidence="2" key="1">
    <citation type="journal article" date="2021" name="Cell">
        <title>Tracing the genetic footprints of vertebrate landing in non-teleost ray-finned fishes.</title>
        <authorList>
            <person name="Bi X."/>
            <person name="Wang K."/>
            <person name="Yang L."/>
            <person name="Pan H."/>
            <person name="Jiang H."/>
            <person name="Wei Q."/>
            <person name="Fang M."/>
            <person name="Yu H."/>
            <person name="Zhu C."/>
            <person name="Cai Y."/>
            <person name="He Y."/>
            <person name="Gan X."/>
            <person name="Zeng H."/>
            <person name="Yu D."/>
            <person name="Zhu Y."/>
            <person name="Jiang H."/>
            <person name="Qiu Q."/>
            <person name="Yang H."/>
            <person name="Zhang Y.E."/>
            <person name="Wang W."/>
            <person name="Zhu M."/>
            <person name="He S."/>
            <person name="Zhang G."/>
        </authorList>
    </citation>
    <scope>NUCLEOTIDE SEQUENCE</scope>
    <source>
        <strain evidence="2">Allg_001</strain>
    </source>
</reference>
<dbReference type="Proteomes" id="UP000736164">
    <property type="component" value="Unassembled WGS sequence"/>
</dbReference>
<feature type="non-terminal residue" evidence="2">
    <location>
        <position position="1"/>
    </location>
</feature>
<keyword evidence="2" id="KW-0808">Transferase</keyword>
<dbReference type="GO" id="GO:0005739">
    <property type="term" value="C:mitochondrion"/>
    <property type="evidence" value="ECO:0007669"/>
    <property type="project" value="TreeGrafter"/>
</dbReference>
<dbReference type="CDD" id="cd01673">
    <property type="entry name" value="dNK"/>
    <property type="match status" value="1"/>
</dbReference>
<dbReference type="Pfam" id="PF01712">
    <property type="entry name" value="dNK"/>
    <property type="match status" value="2"/>
</dbReference>
<accession>A0A8J7T8A1</accession>
<feature type="domain" description="Deoxynucleoside kinase" evidence="1">
    <location>
        <begin position="115"/>
        <end position="274"/>
    </location>
</feature>
<gene>
    <name evidence="2" type="primary">Dck_1</name>
    <name evidence="2" type="ORF">GTO95_0014948</name>
</gene>
<feature type="non-terminal residue" evidence="2">
    <location>
        <position position="373"/>
    </location>
</feature>
<evidence type="ECO:0000259" key="1">
    <source>
        <dbReference type="Pfam" id="PF01712"/>
    </source>
</evidence>
<proteinExistence type="predicted"/>
<dbReference type="InterPro" id="IPR031314">
    <property type="entry name" value="DNK_dom"/>
</dbReference>
<dbReference type="PANTHER" id="PTHR10513">
    <property type="entry name" value="DEOXYNUCLEOSIDE KINASE"/>
    <property type="match status" value="1"/>
</dbReference>
<dbReference type="InterPro" id="IPR050566">
    <property type="entry name" value="Deoxyribonucleoside_kinase"/>
</dbReference>
<protein>
    <submittedName>
        <fullName evidence="2">DCK kinase</fullName>
    </submittedName>
</protein>
<dbReference type="SUPFAM" id="SSF52540">
    <property type="entry name" value="P-loop containing nucleoside triphosphate hydrolases"/>
    <property type="match status" value="1"/>
</dbReference>
<name>A0A8J7T8A1_ATRSP</name>
<dbReference type="InterPro" id="IPR027417">
    <property type="entry name" value="P-loop_NTPase"/>
</dbReference>
<dbReference type="AlphaFoldDB" id="A0A8J7T8A1"/>